<dbReference type="Pfam" id="PF13843">
    <property type="entry name" value="DDE_Tnp_1_7"/>
    <property type="match status" value="1"/>
</dbReference>
<dbReference type="InterPro" id="IPR029526">
    <property type="entry name" value="PGBD"/>
</dbReference>
<accession>A0A067RDX0</accession>
<dbReference type="AlphaFoldDB" id="A0A067RDX0"/>
<organism evidence="2 3">
    <name type="scientific">Zootermopsis nevadensis</name>
    <name type="common">Dampwood termite</name>
    <dbReference type="NCBI Taxonomy" id="136037"/>
    <lineage>
        <taxon>Eukaryota</taxon>
        <taxon>Metazoa</taxon>
        <taxon>Ecdysozoa</taxon>
        <taxon>Arthropoda</taxon>
        <taxon>Hexapoda</taxon>
        <taxon>Insecta</taxon>
        <taxon>Pterygota</taxon>
        <taxon>Neoptera</taxon>
        <taxon>Polyneoptera</taxon>
        <taxon>Dictyoptera</taxon>
        <taxon>Blattodea</taxon>
        <taxon>Blattoidea</taxon>
        <taxon>Termitoidae</taxon>
        <taxon>Termopsidae</taxon>
        <taxon>Zootermopsis</taxon>
    </lineage>
</organism>
<keyword evidence="3" id="KW-1185">Reference proteome</keyword>
<dbReference type="EMBL" id="KK852758">
    <property type="protein sequence ID" value="KDR17055.1"/>
    <property type="molecule type" value="Genomic_DNA"/>
</dbReference>
<reference evidence="2 3" key="1">
    <citation type="journal article" date="2014" name="Nat. Commun.">
        <title>Molecular traces of alternative social organization in a termite genome.</title>
        <authorList>
            <person name="Terrapon N."/>
            <person name="Li C."/>
            <person name="Robertson H.M."/>
            <person name="Ji L."/>
            <person name="Meng X."/>
            <person name="Booth W."/>
            <person name="Chen Z."/>
            <person name="Childers C.P."/>
            <person name="Glastad K.M."/>
            <person name="Gokhale K."/>
            <person name="Gowin J."/>
            <person name="Gronenberg W."/>
            <person name="Hermansen R.A."/>
            <person name="Hu H."/>
            <person name="Hunt B.G."/>
            <person name="Huylmans A.K."/>
            <person name="Khalil S.M."/>
            <person name="Mitchell R.D."/>
            <person name="Munoz-Torres M.C."/>
            <person name="Mustard J.A."/>
            <person name="Pan H."/>
            <person name="Reese J.T."/>
            <person name="Scharf M.E."/>
            <person name="Sun F."/>
            <person name="Vogel H."/>
            <person name="Xiao J."/>
            <person name="Yang W."/>
            <person name="Yang Z."/>
            <person name="Yang Z."/>
            <person name="Zhou J."/>
            <person name="Zhu J."/>
            <person name="Brent C.S."/>
            <person name="Elsik C.G."/>
            <person name="Goodisman M.A."/>
            <person name="Liberles D.A."/>
            <person name="Roe R.M."/>
            <person name="Vargo E.L."/>
            <person name="Vilcinskas A."/>
            <person name="Wang J."/>
            <person name="Bornberg-Bauer E."/>
            <person name="Korb J."/>
            <person name="Zhang G."/>
            <person name="Liebig J."/>
        </authorList>
    </citation>
    <scope>NUCLEOTIDE SEQUENCE [LARGE SCALE GENOMIC DNA]</scope>
    <source>
        <tissue evidence="2">Whole organism</tissue>
    </source>
</reference>
<gene>
    <name evidence="2" type="ORF">L798_09123</name>
</gene>
<dbReference type="PANTHER" id="PTHR46599">
    <property type="entry name" value="PIGGYBAC TRANSPOSABLE ELEMENT-DERIVED PROTEIN 4"/>
    <property type="match status" value="1"/>
</dbReference>
<dbReference type="InParanoid" id="A0A067RDX0"/>
<evidence type="ECO:0000313" key="2">
    <source>
        <dbReference type="EMBL" id="KDR17055.1"/>
    </source>
</evidence>
<dbReference type="Proteomes" id="UP000027135">
    <property type="component" value="Unassembled WGS sequence"/>
</dbReference>
<protein>
    <submittedName>
        <fullName evidence="2">PiggyBac transposable element-derived protein 3</fullName>
    </submittedName>
</protein>
<name>A0A067RDX0_ZOONE</name>
<proteinExistence type="predicted"/>
<feature type="domain" description="PiggyBac transposable element-derived protein" evidence="1">
    <location>
        <begin position="1"/>
        <end position="131"/>
    </location>
</feature>
<dbReference type="PANTHER" id="PTHR46599:SF3">
    <property type="entry name" value="PIGGYBAC TRANSPOSABLE ELEMENT-DERIVED PROTEIN 4"/>
    <property type="match status" value="1"/>
</dbReference>
<dbReference type="eggNOG" id="ENOG502RY1K">
    <property type="taxonomic scope" value="Eukaryota"/>
</dbReference>
<sequence length="150" mass="17540">MGYHKLPSWSTSEDLGIPLIRKALSHDRFDSILMHLHVNDNSQMTGKKTDKLYKIRPLVTALNDNFPNIYKGTRELSIDESVNLFKGRSSIKQYNPMKPIKRGYKLWCIGDQRGYILKLDIYQGINESLEQEFRLRNRGNHFVIFVKIRG</sequence>
<dbReference type="OMA" id="NDEMLPR"/>
<evidence type="ECO:0000259" key="1">
    <source>
        <dbReference type="Pfam" id="PF13843"/>
    </source>
</evidence>
<evidence type="ECO:0000313" key="3">
    <source>
        <dbReference type="Proteomes" id="UP000027135"/>
    </source>
</evidence>